<organism evidence="1 2">
    <name type="scientific">Tritrichomonas foetus</name>
    <dbReference type="NCBI Taxonomy" id="1144522"/>
    <lineage>
        <taxon>Eukaryota</taxon>
        <taxon>Metamonada</taxon>
        <taxon>Parabasalia</taxon>
        <taxon>Tritrichomonadida</taxon>
        <taxon>Tritrichomonadidae</taxon>
        <taxon>Tritrichomonas</taxon>
    </lineage>
</organism>
<dbReference type="RefSeq" id="XP_068369259.1">
    <property type="nucleotide sequence ID" value="XM_068497254.1"/>
</dbReference>
<dbReference type="VEuPathDB" id="TrichDB:TRFO_13449"/>
<accession>A0A1J4KXZ9</accession>
<dbReference type="AlphaFoldDB" id="A0A1J4KXZ9"/>
<evidence type="ECO:0000313" key="1">
    <source>
        <dbReference type="EMBL" id="OHT16123.1"/>
    </source>
</evidence>
<dbReference type="EMBL" id="MLAK01000145">
    <property type="protein sequence ID" value="OHT16123.1"/>
    <property type="molecule type" value="Genomic_DNA"/>
</dbReference>
<keyword evidence="2" id="KW-1185">Reference proteome</keyword>
<comment type="caution">
    <text evidence="1">The sequence shown here is derived from an EMBL/GenBank/DDBJ whole genome shotgun (WGS) entry which is preliminary data.</text>
</comment>
<sequence>MKVHDIDSEMSCVKNLILIKDTLSECTKVLHKNSTQKESGSPNSHFFLTFNELYQNIICLCDFASIYPFSRYGIEYSFQNFSSKHIGEKLNIICFKLDMPDLANRISLGWHIKDTDHREKYALTCFSLGKYDTGLVYSPNRRRSTSETSAKQSEAFSMKLIDMFSRSFIYEIEMIAYLSQTFNILPFLWEFSENGVPGTIPNQAITNDLLPSTQHHYFSPQHKAGTRRVSRSGSKVSFSLLPELAQVKAKKSYIAPDIGSKCDFTSPHFYKRLLAISNTEMTFYPSVESNKMLRHFLKNYSKIGDQVNYFVSCGNFEKAFKYMSEMTTPQAKWTLFFDNIIFSAYSFNYESRMKYRIIESDPTMKEYGSYLEKLLSFSLKNKMPHLQLDLEMLLERSETAAITAIELSKKSSNLKESLSFLEIASNALNLELSGKKKKSKIPNKISIENL</sequence>
<gene>
    <name evidence="1" type="ORF">TRFO_13449</name>
</gene>
<dbReference type="GeneID" id="94831958"/>
<reference evidence="1" key="1">
    <citation type="submission" date="2016-10" db="EMBL/GenBank/DDBJ databases">
        <authorList>
            <person name="Benchimol M."/>
            <person name="Almeida L.G."/>
            <person name="Vasconcelos A.T."/>
            <person name="Perreira-Neves A."/>
            <person name="Rosa I.A."/>
            <person name="Tasca T."/>
            <person name="Bogo M.R."/>
            <person name="de Souza W."/>
        </authorList>
    </citation>
    <scope>NUCLEOTIDE SEQUENCE [LARGE SCALE GENOMIC DNA]</scope>
    <source>
        <strain evidence="1">K</strain>
    </source>
</reference>
<protein>
    <submittedName>
        <fullName evidence="1">Uncharacterized protein</fullName>
    </submittedName>
</protein>
<proteinExistence type="predicted"/>
<evidence type="ECO:0000313" key="2">
    <source>
        <dbReference type="Proteomes" id="UP000179807"/>
    </source>
</evidence>
<name>A0A1J4KXZ9_9EUKA</name>
<dbReference type="Proteomes" id="UP000179807">
    <property type="component" value="Unassembled WGS sequence"/>
</dbReference>